<gene>
    <name evidence="1" type="ORF">S06H3_56421</name>
</gene>
<accession>X1R9W8</accession>
<proteinExistence type="predicted"/>
<name>X1R9W8_9ZZZZ</name>
<dbReference type="EMBL" id="BARV01036287">
    <property type="protein sequence ID" value="GAI52389.1"/>
    <property type="molecule type" value="Genomic_DNA"/>
</dbReference>
<feature type="non-terminal residue" evidence="1">
    <location>
        <position position="1"/>
    </location>
</feature>
<dbReference type="AlphaFoldDB" id="X1R9W8"/>
<protein>
    <submittedName>
        <fullName evidence="1">Uncharacterized protein</fullName>
    </submittedName>
</protein>
<comment type="caution">
    <text evidence="1">The sequence shown here is derived from an EMBL/GenBank/DDBJ whole genome shotgun (WGS) entry which is preliminary data.</text>
</comment>
<organism evidence="1">
    <name type="scientific">marine sediment metagenome</name>
    <dbReference type="NCBI Taxonomy" id="412755"/>
    <lineage>
        <taxon>unclassified sequences</taxon>
        <taxon>metagenomes</taxon>
        <taxon>ecological metagenomes</taxon>
    </lineage>
</organism>
<evidence type="ECO:0000313" key="1">
    <source>
        <dbReference type="EMBL" id="GAI52389.1"/>
    </source>
</evidence>
<reference evidence="1" key="1">
    <citation type="journal article" date="2014" name="Front. Microbiol.">
        <title>High frequency of phylogenetically diverse reductive dehalogenase-homologous genes in deep subseafloor sedimentary metagenomes.</title>
        <authorList>
            <person name="Kawai M."/>
            <person name="Futagami T."/>
            <person name="Toyoda A."/>
            <person name="Takaki Y."/>
            <person name="Nishi S."/>
            <person name="Hori S."/>
            <person name="Arai W."/>
            <person name="Tsubouchi T."/>
            <person name="Morono Y."/>
            <person name="Uchiyama I."/>
            <person name="Ito T."/>
            <person name="Fujiyama A."/>
            <person name="Inagaki F."/>
            <person name="Takami H."/>
        </authorList>
    </citation>
    <scope>NUCLEOTIDE SEQUENCE</scope>
    <source>
        <strain evidence="1">Expedition CK06-06</strain>
    </source>
</reference>
<sequence length="82" mass="9367">IFIMGNQKDMNLEVRNPNPVALPQARFQFFGFRYVIEVIIPKFPETATDALKEAVRKKLEDGDKETVAQYIGPTTWLPAEGR</sequence>